<feature type="domain" description="Polysaccharide export protein N-terminal" evidence="15">
    <location>
        <begin position="43"/>
        <end position="139"/>
    </location>
</feature>
<dbReference type="eggNOG" id="COG1596">
    <property type="taxonomic scope" value="Bacteria"/>
</dbReference>
<evidence type="ECO:0000256" key="11">
    <source>
        <dbReference type="ARBA" id="ARBA00023136"/>
    </source>
</evidence>
<evidence type="ECO:0000256" key="6">
    <source>
        <dbReference type="ARBA" id="ARBA00022692"/>
    </source>
</evidence>
<dbReference type="STRING" id="760192.Halhy_5430"/>
<reference key="2">
    <citation type="submission" date="2011-04" db="EMBL/GenBank/DDBJ databases">
        <title>Complete sequence of chromosome of Haliscomenobacter hydrossis DSM 1100.</title>
        <authorList>
            <consortium name="US DOE Joint Genome Institute (JGI-PGF)"/>
            <person name="Lucas S."/>
            <person name="Han J."/>
            <person name="Lapidus A."/>
            <person name="Bruce D."/>
            <person name="Goodwin L."/>
            <person name="Pitluck S."/>
            <person name="Peters L."/>
            <person name="Kyrpides N."/>
            <person name="Mavromatis K."/>
            <person name="Ivanova N."/>
            <person name="Ovchinnikova G."/>
            <person name="Pagani I."/>
            <person name="Daligault H."/>
            <person name="Detter J.C."/>
            <person name="Han C."/>
            <person name="Land M."/>
            <person name="Hauser L."/>
            <person name="Markowitz V."/>
            <person name="Cheng J.-F."/>
            <person name="Hugenholtz P."/>
            <person name="Woyke T."/>
            <person name="Wu D."/>
            <person name="Verbarg S."/>
            <person name="Frueling A."/>
            <person name="Brambilla E."/>
            <person name="Klenk H.-P."/>
            <person name="Eisen J.A."/>
        </authorList>
    </citation>
    <scope>NUCLEOTIDE SEQUENCE</scope>
    <source>
        <strain>DSM 1100</strain>
    </source>
</reference>
<dbReference type="Proteomes" id="UP000008461">
    <property type="component" value="Chromosome"/>
</dbReference>
<evidence type="ECO:0000259" key="16">
    <source>
        <dbReference type="Pfam" id="PF22461"/>
    </source>
</evidence>
<evidence type="ECO:0000313" key="18">
    <source>
        <dbReference type="Proteomes" id="UP000008461"/>
    </source>
</evidence>
<evidence type="ECO:0000256" key="14">
    <source>
        <dbReference type="ARBA" id="ARBA00023288"/>
    </source>
</evidence>
<proteinExistence type="inferred from homology"/>
<dbReference type="PANTHER" id="PTHR33619:SF3">
    <property type="entry name" value="POLYSACCHARIDE EXPORT PROTEIN GFCE-RELATED"/>
    <property type="match status" value="1"/>
</dbReference>
<keyword evidence="8" id="KW-0625">Polysaccharide transport</keyword>
<dbReference type="GO" id="GO:0046930">
    <property type="term" value="C:pore complex"/>
    <property type="evidence" value="ECO:0007669"/>
    <property type="project" value="UniProtKB-KW"/>
</dbReference>
<dbReference type="PROSITE" id="PS51257">
    <property type="entry name" value="PROKAR_LIPOPROTEIN"/>
    <property type="match status" value="1"/>
</dbReference>
<keyword evidence="3" id="KW-0813">Transport</keyword>
<name>F4KR17_HALH1</name>
<feature type="domain" description="SLBB" evidence="16">
    <location>
        <begin position="143"/>
        <end position="222"/>
    </location>
</feature>
<keyword evidence="7" id="KW-0732">Signal</keyword>
<dbReference type="GO" id="GO:0009279">
    <property type="term" value="C:cell outer membrane"/>
    <property type="evidence" value="ECO:0007669"/>
    <property type="project" value="UniProtKB-SubCell"/>
</dbReference>
<evidence type="ECO:0000256" key="12">
    <source>
        <dbReference type="ARBA" id="ARBA00023139"/>
    </source>
</evidence>
<dbReference type="EMBL" id="CP002691">
    <property type="protein sequence ID" value="AEE53255.1"/>
    <property type="molecule type" value="Genomic_DNA"/>
</dbReference>
<dbReference type="OrthoDB" id="662756at2"/>
<evidence type="ECO:0000256" key="8">
    <source>
        <dbReference type="ARBA" id="ARBA00023047"/>
    </source>
</evidence>
<keyword evidence="10" id="KW-0626">Porin</keyword>
<keyword evidence="11" id="KW-0472">Membrane</keyword>
<keyword evidence="4" id="KW-1134">Transmembrane beta strand</keyword>
<dbReference type="Gene3D" id="3.30.1950.10">
    <property type="entry name" value="wza like domain"/>
    <property type="match status" value="1"/>
</dbReference>
<evidence type="ECO:0000256" key="7">
    <source>
        <dbReference type="ARBA" id="ARBA00022729"/>
    </source>
</evidence>
<sequence length="259" mass="28607">MRIFSLLFWVFIVLGLTSSCVSHKQLLNYQENLPDTAFMAPKKHPNISIQPNDVLGIKVFSTEMELAAPFNVTSSQFSESFINIESIQLSGYLVSQEGTISFPVLGNLKLEGLSISEARDSIVEKLKQHLKDPIVNLRLLNFRVTVSGEVKNPGAFNVINERISLLDALALAGDLTDYADRKDVLLVREVGGVQSLNRINLQTASFFQSEFYYLRQNDLIYVKPIKAKSGAVQDQTSKAVPILTAAATVAAVLIALFTQ</sequence>
<evidence type="ECO:0000256" key="5">
    <source>
        <dbReference type="ARBA" id="ARBA00022597"/>
    </source>
</evidence>
<comment type="similarity">
    <text evidence="2">Belongs to the BexD/CtrA/VexA family.</text>
</comment>
<evidence type="ECO:0000256" key="9">
    <source>
        <dbReference type="ARBA" id="ARBA00023065"/>
    </source>
</evidence>
<dbReference type="GO" id="GO:0015159">
    <property type="term" value="F:polysaccharide transmembrane transporter activity"/>
    <property type="evidence" value="ECO:0007669"/>
    <property type="project" value="InterPro"/>
</dbReference>
<accession>F4KR17</accession>
<keyword evidence="12" id="KW-0564">Palmitate</keyword>
<keyword evidence="13" id="KW-0998">Cell outer membrane</keyword>
<dbReference type="InterPro" id="IPR049712">
    <property type="entry name" value="Poly_export"/>
</dbReference>
<dbReference type="InterPro" id="IPR054765">
    <property type="entry name" value="SLBB_dom"/>
</dbReference>
<dbReference type="Gene3D" id="3.10.560.10">
    <property type="entry name" value="Outer membrane lipoprotein wza domain like"/>
    <property type="match status" value="1"/>
</dbReference>
<dbReference type="Pfam" id="PF22461">
    <property type="entry name" value="SLBB_2"/>
    <property type="match status" value="1"/>
</dbReference>
<keyword evidence="6" id="KW-0812">Transmembrane</keyword>
<organism evidence="17 18">
    <name type="scientific">Haliscomenobacter hydrossis (strain ATCC 27775 / DSM 1100 / LMG 10767 / O)</name>
    <dbReference type="NCBI Taxonomy" id="760192"/>
    <lineage>
        <taxon>Bacteria</taxon>
        <taxon>Pseudomonadati</taxon>
        <taxon>Bacteroidota</taxon>
        <taxon>Saprospiria</taxon>
        <taxon>Saprospirales</taxon>
        <taxon>Haliscomenobacteraceae</taxon>
        <taxon>Haliscomenobacter</taxon>
    </lineage>
</organism>
<comment type="subcellular location">
    <subcellularLocation>
        <location evidence="1">Cell outer membrane</location>
        <topology evidence="1">Multi-pass membrane protein</topology>
    </subcellularLocation>
</comment>
<gene>
    <name evidence="17" type="ordered locus">Halhy_5430</name>
</gene>
<dbReference type="InterPro" id="IPR003715">
    <property type="entry name" value="Poly_export_N"/>
</dbReference>
<dbReference type="Pfam" id="PF02563">
    <property type="entry name" value="Poly_export"/>
    <property type="match status" value="1"/>
</dbReference>
<dbReference type="GO" id="GO:0015288">
    <property type="term" value="F:porin activity"/>
    <property type="evidence" value="ECO:0007669"/>
    <property type="project" value="UniProtKB-KW"/>
</dbReference>
<evidence type="ECO:0000256" key="1">
    <source>
        <dbReference type="ARBA" id="ARBA00004571"/>
    </source>
</evidence>
<dbReference type="RefSeq" id="WP_013767789.1">
    <property type="nucleotide sequence ID" value="NC_015510.1"/>
</dbReference>
<dbReference type="PANTHER" id="PTHR33619">
    <property type="entry name" value="POLYSACCHARIDE EXPORT PROTEIN GFCE-RELATED"/>
    <property type="match status" value="1"/>
</dbReference>
<dbReference type="KEGG" id="hhy:Halhy_5430"/>
<evidence type="ECO:0000313" key="17">
    <source>
        <dbReference type="EMBL" id="AEE53255.1"/>
    </source>
</evidence>
<keyword evidence="9" id="KW-0406">Ion transport</keyword>
<dbReference type="GO" id="GO:0006811">
    <property type="term" value="P:monoatomic ion transport"/>
    <property type="evidence" value="ECO:0007669"/>
    <property type="project" value="UniProtKB-KW"/>
</dbReference>
<dbReference type="AlphaFoldDB" id="F4KR17"/>
<evidence type="ECO:0000256" key="10">
    <source>
        <dbReference type="ARBA" id="ARBA00023114"/>
    </source>
</evidence>
<reference evidence="17 18" key="1">
    <citation type="journal article" date="2011" name="Stand. Genomic Sci.">
        <title>Complete genome sequence of Haliscomenobacter hydrossis type strain (O).</title>
        <authorList>
            <consortium name="US DOE Joint Genome Institute (JGI-PGF)"/>
            <person name="Daligault H."/>
            <person name="Lapidus A."/>
            <person name="Zeytun A."/>
            <person name="Nolan M."/>
            <person name="Lucas S."/>
            <person name="Del Rio T.G."/>
            <person name="Tice H."/>
            <person name="Cheng J.F."/>
            <person name="Tapia R."/>
            <person name="Han C."/>
            <person name="Goodwin L."/>
            <person name="Pitluck S."/>
            <person name="Liolios K."/>
            <person name="Pagani I."/>
            <person name="Ivanova N."/>
            <person name="Huntemann M."/>
            <person name="Mavromatis K."/>
            <person name="Mikhailova N."/>
            <person name="Pati A."/>
            <person name="Chen A."/>
            <person name="Palaniappan K."/>
            <person name="Land M."/>
            <person name="Hauser L."/>
            <person name="Brambilla E.M."/>
            <person name="Rohde M."/>
            <person name="Verbarg S."/>
            <person name="Goker M."/>
            <person name="Bristow J."/>
            <person name="Eisen J.A."/>
            <person name="Markowitz V."/>
            <person name="Hugenholtz P."/>
            <person name="Kyrpides N.C."/>
            <person name="Klenk H.P."/>
            <person name="Woyke T."/>
        </authorList>
    </citation>
    <scope>NUCLEOTIDE SEQUENCE [LARGE SCALE GENOMIC DNA]</scope>
    <source>
        <strain evidence="18">ATCC 27775 / DSM 1100 / LMG 10767 / O</strain>
    </source>
</reference>
<protein>
    <submittedName>
        <fullName evidence="17">Polysaccharide export protein</fullName>
    </submittedName>
</protein>
<keyword evidence="18" id="KW-1185">Reference proteome</keyword>
<evidence type="ECO:0000256" key="4">
    <source>
        <dbReference type="ARBA" id="ARBA00022452"/>
    </source>
</evidence>
<evidence type="ECO:0000256" key="3">
    <source>
        <dbReference type="ARBA" id="ARBA00022448"/>
    </source>
</evidence>
<keyword evidence="5" id="KW-0762">Sugar transport</keyword>
<evidence type="ECO:0000259" key="15">
    <source>
        <dbReference type="Pfam" id="PF02563"/>
    </source>
</evidence>
<dbReference type="HOGENOM" id="CLU_038343_1_0_10"/>
<keyword evidence="14" id="KW-0449">Lipoprotein</keyword>
<evidence type="ECO:0000256" key="13">
    <source>
        <dbReference type="ARBA" id="ARBA00023237"/>
    </source>
</evidence>
<evidence type="ECO:0000256" key="2">
    <source>
        <dbReference type="ARBA" id="ARBA00009450"/>
    </source>
</evidence>